<reference evidence="2" key="1">
    <citation type="journal article" date="2019" name="Int. J. Syst. Evol. Microbiol.">
        <title>The Global Catalogue of Microorganisms (GCM) 10K type strain sequencing project: providing services to taxonomists for standard genome sequencing and annotation.</title>
        <authorList>
            <consortium name="The Broad Institute Genomics Platform"/>
            <consortium name="The Broad Institute Genome Sequencing Center for Infectious Disease"/>
            <person name="Wu L."/>
            <person name="Ma J."/>
        </authorList>
    </citation>
    <scope>NUCLEOTIDE SEQUENCE [LARGE SCALE GENOMIC DNA]</scope>
    <source>
        <strain evidence="2">WYCCWR 12678</strain>
    </source>
</reference>
<evidence type="ECO:0000313" key="2">
    <source>
        <dbReference type="Proteomes" id="UP001596002"/>
    </source>
</evidence>
<gene>
    <name evidence="1" type="ORF">ACFO8Q_01915</name>
</gene>
<dbReference type="RefSeq" id="WP_380023886.1">
    <property type="nucleotide sequence ID" value="NZ_JBHSHC010000014.1"/>
</dbReference>
<sequence length="54" mass="6329">MRLSTFGKPRVINCAEELDRYLVLPRGFQDQVLELLRDHNVEADFSDQRNPGIR</sequence>
<proteinExistence type="predicted"/>
<name>A0ABV9PVV3_9BACL</name>
<protein>
    <submittedName>
        <fullName evidence="1">Uncharacterized protein</fullName>
    </submittedName>
</protein>
<evidence type="ECO:0000313" key="1">
    <source>
        <dbReference type="EMBL" id="MFC4766155.1"/>
    </source>
</evidence>
<keyword evidence="2" id="KW-1185">Reference proteome</keyword>
<dbReference type="Proteomes" id="UP001596002">
    <property type="component" value="Unassembled WGS sequence"/>
</dbReference>
<accession>A0ABV9PVV3</accession>
<comment type="caution">
    <text evidence="1">The sequence shown here is derived from an EMBL/GenBank/DDBJ whole genome shotgun (WGS) entry which is preliminary data.</text>
</comment>
<dbReference type="EMBL" id="JBHSHC010000014">
    <property type="protein sequence ID" value="MFC4766155.1"/>
    <property type="molecule type" value="Genomic_DNA"/>
</dbReference>
<organism evidence="1 2">
    <name type="scientific">Effusibacillus consociatus</name>
    <dbReference type="NCBI Taxonomy" id="1117041"/>
    <lineage>
        <taxon>Bacteria</taxon>
        <taxon>Bacillati</taxon>
        <taxon>Bacillota</taxon>
        <taxon>Bacilli</taxon>
        <taxon>Bacillales</taxon>
        <taxon>Alicyclobacillaceae</taxon>
        <taxon>Effusibacillus</taxon>
    </lineage>
</organism>